<dbReference type="eggNOG" id="COG1593">
    <property type="taxonomic scope" value="Bacteria"/>
</dbReference>
<evidence type="ECO:0000313" key="3">
    <source>
        <dbReference type="EMBL" id="ERL50038.1"/>
    </source>
</evidence>
<dbReference type="InterPro" id="IPR038351">
    <property type="entry name" value="MCD_N_sf"/>
</dbReference>
<keyword evidence="4" id="KW-1185">Reference proteome</keyword>
<evidence type="ECO:0000259" key="1">
    <source>
        <dbReference type="Pfam" id="PF05292"/>
    </source>
</evidence>
<dbReference type="Pfam" id="PF05292">
    <property type="entry name" value="MCD"/>
    <property type="match status" value="1"/>
</dbReference>
<dbReference type="Pfam" id="PF17408">
    <property type="entry name" value="MCD_N"/>
    <property type="match status" value="1"/>
</dbReference>
<dbReference type="OrthoDB" id="5292736at2"/>
<dbReference type="Proteomes" id="UP000019113">
    <property type="component" value="Unassembled WGS sequence"/>
</dbReference>
<dbReference type="RefSeq" id="WP_021820086.1">
    <property type="nucleotide sequence ID" value="NZ_AVBC01000039.1"/>
</dbReference>
<dbReference type="KEGG" id="hhu:AR456_04090"/>
<name>W1N3E1_9GAMM</name>
<comment type="caution">
    <text evidence="3">The sequence shown here is derived from an EMBL/GenBank/DDBJ whole genome shotgun (WGS) entry which is preliminary data.</text>
</comment>
<accession>W1N3E1</accession>
<protein>
    <recommendedName>
        <fullName evidence="5">MCD, Malonyl-CoA decarboxylase MCD</fullName>
    </recommendedName>
</protein>
<dbReference type="GO" id="GO:0050080">
    <property type="term" value="F:malonyl-CoA decarboxylase activity"/>
    <property type="evidence" value="ECO:0007669"/>
    <property type="project" value="InterPro"/>
</dbReference>
<dbReference type="EMBL" id="AVBC01000039">
    <property type="protein sequence ID" value="ERL50038.1"/>
    <property type="molecule type" value="Genomic_DNA"/>
</dbReference>
<dbReference type="InterPro" id="IPR042303">
    <property type="entry name" value="Malonyl_CoA_deC_C_sf"/>
</dbReference>
<feature type="domain" description="Malonyl-CoA decarboxylase C-terminal" evidence="1">
    <location>
        <begin position="166"/>
        <end position="410"/>
    </location>
</feature>
<sequence length="451" mass="51142">MNISFLQELFSSITQRDALPWRRSDGRPVHHEQVIDACRQVLESDGEASSIALAGRSLAGYQSLDEEQKSLFFQCLTADFAADPERIDDAWRAYHESRGNNELQLLFEACEPERQELLRRLNLTAGGTYALVRMREDLLSRLSEMPELAALDADFSHLFTSWFNRGFLVLKRIDWNTPAAILEKVIRYEAVHEICDWNDLRRRLDARDRRCFAFFHPAIGDEPLIFVEVALTRGMPERIQPILDANHQAIDAEDADSAAFFGISNCQTGLRGISFGNFLIKQVVQELKKELPGLKNFVTLSPVPGFRSWLDQQRRQDDSLLDDETIAGLAALDQSDWHTNSETTGSLGDYIRPLAAHYLSRIRNDRGLPLNAVARFHLGNGAELHRVNWLGDTSAKGLGNGLGLMVNYLYVPDDIERNHERYTTDGKVVCSSAVRDLRRRARKFLKGDPVT</sequence>
<dbReference type="PANTHER" id="PTHR28641:SF1">
    <property type="entry name" value="MALONYL-COA DECARBOXYLASE, MITOCHONDRIAL"/>
    <property type="match status" value="1"/>
</dbReference>
<dbReference type="PANTHER" id="PTHR28641">
    <property type="match status" value="1"/>
</dbReference>
<dbReference type="InterPro" id="IPR038917">
    <property type="entry name" value="Malonyl_CoA_deC"/>
</dbReference>
<organism evidence="3 4">
    <name type="scientific">Halomonas huangheensis</name>
    <dbReference type="NCBI Taxonomy" id="1178482"/>
    <lineage>
        <taxon>Bacteria</taxon>
        <taxon>Pseudomonadati</taxon>
        <taxon>Pseudomonadota</taxon>
        <taxon>Gammaproteobacteria</taxon>
        <taxon>Oceanospirillales</taxon>
        <taxon>Halomonadaceae</taxon>
        <taxon>Halomonas</taxon>
    </lineage>
</organism>
<proteinExistence type="predicted"/>
<evidence type="ECO:0000313" key="4">
    <source>
        <dbReference type="Proteomes" id="UP000019113"/>
    </source>
</evidence>
<dbReference type="GO" id="GO:0006633">
    <property type="term" value="P:fatty acid biosynthetic process"/>
    <property type="evidence" value="ECO:0007669"/>
    <property type="project" value="InterPro"/>
</dbReference>
<dbReference type="InterPro" id="IPR035372">
    <property type="entry name" value="MCD_N"/>
</dbReference>
<evidence type="ECO:0008006" key="5">
    <source>
        <dbReference type="Google" id="ProtNLM"/>
    </source>
</evidence>
<dbReference type="InterPro" id="IPR007956">
    <property type="entry name" value="Malonyl_CoA_deC_C"/>
</dbReference>
<dbReference type="AlphaFoldDB" id="W1N3E1"/>
<evidence type="ECO:0000259" key="2">
    <source>
        <dbReference type="Pfam" id="PF17408"/>
    </source>
</evidence>
<dbReference type="Gene3D" id="1.20.140.90">
    <property type="entry name" value="Malonyl-CoA decarboxylase, oligemerization domain"/>
    <property type="match status" value="1"/>
</dbReference>
<dbReference type="PATRIC" id="fig|1178482.3.peg.3128"/>
<gene>
    <name evidence="3" type="ORF">BJB45_02605</name>
</gene>
<dbReference type="Gene3D" id="3.40.630.150">
    <property type="entry name" value="Malonyl-CoA decarboxylase, catalytic domain"/>
    <property type="match status" value="1"/>
</dbReference>
<dbReference type="STRING" id="1178482.AR456_04090"/>
<feature type="domain" description="Malonyl-CoA decarboxylase N-terminal" evidence="2">
    <location>
        <begin position="80"/>
        <end position="163"/>
    </location>
</feature>
<reference evidence="3 4" key="1">
    <citation type="submission" date="2013-08" db="EMBL/GenBank/DDBJ databases">
        <title>draft genome of Halomonas huanghegensis, strain BJGMM-B45T.</title>
        <authorList>
            <person name="Miao C."/>
            <person name="Wan Y."/>
            <person name="Jin W."/>
        </authorList>
    </citation>
    <scope>NUCLEOTIDE SEQUENCE [LARGE SCALE GENOMIC DNA]</scope>
    <source>
        <strain evidence="3 4">BJGMM-B45</strain>
    </source>
</reference>